<feature type="transmembrane region" description="Helical" evidence="1">
    <location>
        <begin position="200"/>
        <end position="222"/>
    </location>
</feature>
<feature type="transmembrane region" description="Helical" evidence="1">
    <location>
        <begin position="329"/>
        <end position="358"/>
    </location>
</feature>
<name>C7N7L3_SLAHD</name>
<evidence type="ECO:0000256" key="1">
    <source>
        <dbReference type="SAM" id="Phobius"/>
    </source>
</evidence>
<dbReference type="HOGENOM" id="CLU_052940_2_1_11"/>
<sequence>MGTLIMFEFKKILGNHAGMVSCAIAFAILVALSVGNLGSMSVRDINTGELVEGFAAQATYRAVVESHAGVLDDERVAQDAAVLDRANQLSQETEGLAELSNQEVIDTYGFEFWSQTRGVIEQDYYREVVGTLESTNPRATSLQKGAEARIDDALDRGFVDYFPYSEAEKVFWKSKADETAWPVTYGYAEGWSLALRLMNLSGLLIVAACIALAGTFAGEYQARTAAVVLPTKRGKRALPLAKVIASFVFVSVYWWVCVLAVVIINVGACGADGWDIPLQVARGFNNPYPLTIGQAMLALCGLGHLIALGMAAFTLLLSAKMRSTMPVAVIPMAIIFLGFLGVMVTPLMKAVAITPLVGLNYAFGRMISYATGRMVTDLPTALAVLYAGMLAALTPLAMRTFRKHQVA</sequence>
<evidence type="ECO:0000313" key="3">
    <source>
        <dbReference type="Proteomes" id="UP000002026"/>
    </source>
</evidence>
<dbReference type="AlphaFoldDB" id="C7N7L3"/>
<keyword evidence="3" id="KW-1185">Reference proteome</keyword>
<dbReference type="RefSeq" id="WP_012799000.1">
    <property type="nucleotide sequence ID" value="NC_013165.1"/>
</dbReference>
<feature type="transmembrane region" description="Helical" evidence="1">
    <location>
        <begin position="12"/>
        <end position="34"/>
    </location>
</feature>
<reference evidence="2 3" key="1">
    <citation type="journal article" date="2009" name="Stand. Genomic Sci.">
        <title>Complete genome sequence of Slackia heliotrinireducens type strain (RHS 1).</title>
        <authorList>
            <person name="Pukall R."/>
            <person name="Lapidus A."/>
            <person name="Nolan M."/>
            <person name="Copeland A."/>
            <person name="Glavina Del Rio T."/>
            <person name="Lucas S."/>
            <person name="Chen F."/>
            <person name="Tice H."/>
            <person name="Cheng J.F."/>
            <person name="Chertkov O."/>
            <person name="Bruce D."/>
            <person name="Goodwin L."/>
            <person name="Kuske C."/>
            <person name="Brettin T."/>
            <person name="Detter J.C."/>
            <person name="Han C."/>
            <person name="Pitluck S."/>
            <person name="Pati A."/>
            <person name="Mavrommatis K."/>
            <person name="Ivanova N."/>
            <person name="Ovchinnikova G."/>
            <person name="Chen A."/>
            <person name="Palaniappan K."/>
            <person name="Schneider S."/>
            <person name="Rohde M."/>
            <person name="Chain P."/>
            <person name="D'haeseleer P."/>
            <person name="Goker M."/>
            <person name="Bristow J."/>
            <person name="Eisen J.A."/>
            <person name="Markowitz V."/>
            <person name="Kyrpides N.C."/>
            <person name="Klenk H.P."/>
            <person name="Hugenholtz P."/>
        </authorList>
    </citation>
    <scope>NUCLEOTIDE SEQUENCE [LARGE SCALE GENOMIC DNA]</scope>
    <source>
        <strain evidence="3">ATCC 29202 / DSM 20476 / NCTC 11029 / RHS 1</strain>
    </source>
</reference>
<keyword evidence="1" id="KW-0472">Membrane</keyword>
<dbReference type="eggNOG" id="COG1277">
    <property type="taxonomic scope" value="Bacteria"/>
</dbReference>
<feature type="transmembrane region" description="Helical" evidence="1">
    <location>
        <begin position="378"/>
        <end position="398"/>
    </location>
</feature>
<keyword evidence="1" id="KW-1133">Transmembrane helix</keyword>
<organism evidence="2 3">
    <name type="scientific">Slackia heliotrinireducens (strain ATCC 29202 / DSM 20476 / NCTC 11029 / RHS 1)</name>
    <name type="common">Peptococcus heliotrinreducens</name>
    <dbReference type="NCBI Taxonomy" id="471855"/>
    <lineage>
        <taxon>Bacteria</taxon>
        <taxon>Bacillati</taxon>
        <taxon>Actinomycetota</taxon>
        <taxon>Coriobacteriia</taxon>
        <taxon>Eggerthellales</taxon>
        <taxon>Eggerthellaceae</taxon>
        <taxon>Slackia</taxon>
    </lineage>
</organism>
<feature type="transmembrane region" description="Helical" evidence="1">
    <location>
        <begin position="288"/>
        <end position="317"/>
    </location>
</feature>
<dbReference type="KEGG" id="shi:Shel_18820"/>
<dbReference type="EMBL" id="CP001684">
    <property type="protein sequence ID" value="ACV22898.1"/>
    <property type="molecule type" value="Genomic_DNA"/>
</dbReference>
<feature type="transmembrane region" description="Helical" evidence="1">
    <location>
        <begin position="243"/>
        <end position="268"/>
    </location>
</feature>
<dbReference type="STRING" id="471855.Shel_18820"/>
<accession>C7N7L3</accession>
<gene>
    <name evidence="2" type="ordered locus">Shel_18820</name>
</gene>
<dbReference type="Proteomes" id="UP000002026">
    <property type="component" value="Chromosome"/>
</dbReference>
<proteinExistence type="predicted"/>
<evidence type="ECO:0000313" key="2">
    <source>
        <dbReference type="EMBL" id="ACV22898.1"/>
    </source>
</evidence>
<protein>
    <submittedName>
        <fullName evidence="2">Uncharacterized protein</fullName>
    </submittedName>
</protein>
<keyword evidence="1" id="KW-0812">Transmembrane</keyword>